<evidence type="ECO:0000256" key="8">
    <source>
        <dbReference type="SAM" id="MobiDB-lite"/>
    </source>
</evidence>
<evidence type="ECO:0000256" key="4">
    <source>
        <dbReference type="ARBA" id="ARBA00022692"/>
    </source>
</evidence>
<dbReference type="EMBL" id="AAOF01000007">
    <property type="protein sequence ID" value="EAR21599.1"/>
    <property type="molecule type" value="Genomic_DNA"/>
</dbReference>
<feature type="domain" description="Mce/MlaD" evidence="10">
    <location>
        <begin position="169"/>
        <end position="218"/>
    </location>
</feature>
<dbReference type="AlphaFoldDB" id="A4BRM8"/>
<evidence type="ECO:0000256" key="5">
    <source>
        <dbReference type="ARBA" id="ARBA00022989"/>
    </source>
</evidence>
<dbReference type="PANTHER" id="PTHR30462:SF2">
    <property type="entry name" value="INTERMEMBRANE TRANSPORT PROTEIN PQIB"/>
    <property type="match status" value="1"/>
</dbReference>
<name>A4BRM8_9GAMM</name>
<proteinExistence type="predicted"/>
<feature type="domain" description="Mce/MlaD" evidence="10">
    <location>
        <begin position="295"/>
        <end position="390"/>
    </location>
</feature>
<organism evidence="11 12">
    <name type="scientific">Nitrococcus mobilis Nb-231</name>
    <dbReference type="NCBI Taxonomy" id="314278"/>
    <lineage>
        <taxon>Bacteria</taxon>
        <taxon>Pseudomonadati</taxon>
        <taxon>Pseudomonadota</taxon>
        <taxon>Gammaproteobacteria</taxon>
        <taxon>Chromatiales</taxon>
        <taxon>Ectothiorhodospiraceae</taxon>
        <taxon>Nitrococcus</taxon>
    </lineage>
</organism>
<dbReference type="eggNOG" id="COG3008">
    <property type="taxonomic scope" value="Bacteria"/>
</dbReference>
<comment type="caution">
    <text evidence="11">The sequence shown here is derived from an EMBL/GenBank/DDBJ whole genome shotgun (WGS) entry which is preliminary data.</text>
</comment>
<dbReference type="Pfam" id="PF02470">
    <property type="entry name" value="MlaD"/>
    <property type="match status" value="3"/>
</dbReference>
<dbReference type="RefSeq" id="WP_004999462.1">
    <property type="nucleotide sequence ID" value="NZ_CH672427.1"/>
</dbReference>
<accession>A4BRM8</accession>
<dbReference type="PANTHER" id="PTHR30462">
    <property type="entry name" value="INTERMEMBRANE TRANSPORT PROTEIN PQIB-RELATED"/>
    <property type="match status" value="1"/>
</dbReference>
<protein>
    <submittedName>
        <fullName evidence="11">Paraquat-inducible protein B</fullName>
    </submittedName>
</protein>
<evidence type="ECO:0000313" key="12">
    <source>
        <dbReference type="Proteomes" id="UP000003374"/>
    </source>
</evidence>
<keyword evidence="12" id="KW-1185">Reference proteome</keyword>
<feature type="region of interest" description="Disordered" evidence="8">
    <location>
        <begin position="527"/>
        <end position="547"/>
    </location>
</feature>
<dbReference type="HOGENOM" id="CLU_018765_3_1_6"/>
<evidence type="ECO:0000256" key="3">
    <source>
        <dbReference type="ARBA" id="ARBA00022519"/>
    </source>
</evidence>
<keyword evidence="3" id="KW-0997">Cell inner membrane</keyword>
<gene>
    <name evidence="11" type="ORF">NB231_02493</name>
</gene>
<evidence type="ECO:0000256" key="2">
    <source>
        <dbReference type="ARBA" id="ARBA00022475"/>
    </source>
</evidence>
<dbReference type="NCBIfam" id="NF008070">
    <property type="entry name" value="PRK10807.1"/>
    <property type="match status" value="1"/>
</dbReference>
<sequence>MADAPPHYARRRGQVRISPIWIVPAVAILIGLWMVYNGFVNRGPLITLEMQNAEGIEAGKTPIKTRNVEIGRVETVHLSKDFSHTIIEARLNVGSERMLNTETQFWVVKPRIGREGISGLGTVLSGAYIKLQPGHAETPQRDFKVLEQPPVAPPDAKGLRLKLISGLGNSLSTGDPIFYEGLTVGRVESTQFDSEARRITHQVFIQAPYDSLVTSTTRFWTASGINVDVGAGGVKVNFESLESLIGGGITFGVPEDVPQGQPVKSGATYELYPDRASAREGSFDRFIEYVLLVEDTVRGLEAGAPVEYRGVRVGTVVSVLWDLRAGRANVVQLTIPVLIRIELQRVERGASDMTLAQWRSRVERLMKRGLRASLKTSNLLTGSLFVDINFYPNAPAYKPQTFHDRQVFPTVSTGVAQIEQKITSLLDKLNALNIEQILDKLNRNLEVSRAALAQLAKTTQTVNGLLDDQATQAMPNNLNETLVELRKTMQGFSGDSEAYQRLTTTLERLDALMQELQPMARTLRKQPNALIFDKRERPDPQPRAFHR</sequence>
<evidence type="ECO:0000313" key="11">
    <source>
        <dbReference type="EMBL" id="EAR21599.1"/>
    </source>
</evidence>
<dbReference type="GO" id="GO:0005886">
    <property type="term" value="C:plasma membrane"/>
    <property type="evidence" value="ECO:0007669"/>
    <property type="project" value="UniProtKB-SubCell"/>
</dbReference>
<dbReference type="OrthoDB" id="9806984at2"/>
<keyword evidence="2" id="KW-1003">Cell membrane</keyword>
<evidence type="ECO:0000259" key="10">
    <source>
        <dbReference type="Pfam" id="PF02470"/>
    </source>
</evidence>
<evidence type="ECO:0000256" key="9">
    <source>
        <dbReference type="SAM" id="Phobius"/>
    </source>
</evidence>
<keyword evidence="7" id="KW-0175">Coiled coil</keyword>
<dbReference type="InterPro" id="IPR051800">
    <property type="entry name" value="PqiA-PqiB_transport"/>
</dbReference>
<evidence type="ECO:0000256" key="7">
    <source>
        <dbReference type="SAM" id="Coils"/>
    </source>
</evidence>
<evidence type="ECO:0000256" key="6">
    <source>
        <dbReference type="ARBA" id="ARBA00023136"/>
    </source>
</evidence>
<dbReference type="Proteomes" id="UP000003374">
    <property type="component" value="Unassembled WGS sequence"/>
</dbReference>
<dbReference type="eggNOG" id="COG1463">
    <property type="taxonomic scope" value="Bacteria"/>
</dbReference>
<keyword evidence="6 9" id="KW-0472">Membrane</keyword>
<feature type="transmembrane region" description="Helical" evidence="9">
    <location>
        <begin position="20"/>
        <end position="39"/>
    </location>
</feature>
<evidence type="ECO:0000256" key="1">
    <source>
        <dbReference type="ARBA" id="ARBA00004533"/>
    </source>
</evidence>
<comment type="subcellular location">
    <subcellularLocation>
        <location evidence="1">Cell inner membrane</location>
    </subcellularLocation>
</comment>
<dbReference type="STRING" id="314278.NB231_02493"/>
<feature type="coiled-coil region" evidence="7">
    <location>
        <begin position="415"/>
        <end position="458"/>
    </location>
</feature>
<reference evidence="11 12" key="1">
    <citation type="submission" date="2006-02" db="EMBL/GenBank/DDBJ databases">
        <authorList>
            <person name="Waterbury J."/>
            <person name="Ferriera S."/>
            <person name="Johnson J."/>
            <person name="Kravitz S."/>
            <person name="Halpern A."/>
            <person name="Remington K."/>
            <person name="Beeson K."/>
            <person name="Tran B."/>
            <person name="Rogers Y.-H."/>
            <person name="Friedman R."/>
            <person name="Venter J.C."/>
        </authorList>
    </citation>
    <scope>NUCLEOTIDE SEQUENCE [LARGE SCALE GENOMIC DNA]</scope>
    <source>
        <strain evidence="11 12">Nb-231</strain>
    </source>
</reference>
<feature type="domain" description="Mce/MlaD" evidence="10">
    <location>
        <begin position="43"/>
        <end position="134"/>
    </location>
</feature>
<dbReference type="InterPro" id="IPR003399">
    <property type="entry name" value="Mce/MlaD"/>
</dbReference>
<keyword evidence="4 9" id="KW-0812">Transmembrane</keyword>
<keyword evidence="5 9" id="KW-1133">Transmembrane helix</keyword>